<comment type="caution">
    <text evidence="1">The sequence shown here is derived from an EMBL/GenBank/DDBJ whole genome shotgun (WGS) entry which is preliminary data.</text>
</comment>
<organism evidence="1">
    <name type="scientific">marine sediment metagenome</name>
    <dbReference type="NCBI Taxonomy" id="412755"/>
    <lineage>
        <taxon>unclassified sequences</taxon>
        <taxon>metagenomes</taxon>
        <taxon>ecological metagenomes</taxon>
    </lineage>
</organism>
<name>X0RX25_9ZZZZ</name>
<protein>
    <submittedName>
        <fullName evidence="1">Uncharacterized protein</fullName>
    </submittedName>
</protein>
<evidence type="ECO:0000313" key="1">
    <source>
        <dbReference type="EMBL" id="GAF68307.1"/>
    </source>
</evidence>
<sequence length="174" mass="19881">MAEGKRLYEEYIQSKDWVKVLSFVSERLPQKADGLPATEREQSDVVHDLLAFLAEEMTRLNREKQSRIRDFLNWLEKEILKGSVEDQKNKTKIKGFHESSFEDLLNVLKKNKAVPDPCPSNTRDTIAGEFSAAMSVLIPLKARIKVTDNLIDQIVYRLYGLTDDEIAIVEGQGI</sequence>
<dbReference type="AlphaFoldDB" id="X0RX25"/>
<gene>
    <name evidence="1" type="ORF">S01H1_12447</name>
</gene>
<dbReference type="EMBL" id="BARS01006389">
    <property type="protein sequence ID" value="GAF68307.1"/>
    <property type="molecule type" value="Genomic_DNA"/>
</dbReference>
<accession>X0RX25</accession>
<reference evidence="1" key="1">
    <citation type="journal article" date="2014" name="Front. Microbiol.">
        <title>High frequency of phylogenetically diverse reductive dehalogenase-homologous genes in deep subseafloor sedimentary metagenomes.</title>
        <authorList>
            <person name="Kawai M."/>
            <person name="Futagami T."/>
            <person name="Toyoda A."/>
            <person name="Takaki Y."/>
            <person name="Nishi S."/>
            <person name="Hori S."/>
            <person name="Arai W."/>
            <person name="Tsubouchi T."/>
            <person name="Morono Y."/>
            <person name="Uchiyama I."/>
            <person name="Ito T."/>
            <person name="Fujiyama A."/>
            <person name="Inagaki F."/>
            <person name="Takami H."/>
        </authorList>
    </citation>
    <scope>NUCLEOTIDE SEQUENCE</scope>
    <source>
        <strain evidence="1">Expedition CK06-06</strain>
    </source>
</reference>
<proteinExistence type="predicted"/>